<dbReference type="RefSeq" id="XP_073557626.1">
    <property type="nucleotide sequence ID" value="XM_073704185.1"/>
</dbReference>
<dbReference type="InterPro" id="IPR036551">
    <property type="entry name" value="Flavin_trans-like"/>
</dbReference>
<sequence>MTGATGAILGIKLLMTLGKLNVETHLLHFYAHHVYDIDRTEAPIAGGSFRVDGMIVRRRLVLVTRETPLSKIHLRNMLGVTRAGAVAFPPVPAFYTWGDFGGQCGE</sequence>
<accession>A0ABY2H1S0</accession>
<evidence type="ECO:0000313" key="3">
    <source>
        <dbReference type="Proteomes" id="UP001642720"/>
    </source>
</evidence>
<proteinExistence type="predicted"/>
<dbReference type="Pfam" id="PF02441">
    <property type="entry name" value="Flavoprotein"/>
    <property type="match status" value="1"/>
</dbReference>
<organism evidence="2 3">
    <name type="scientific">Trichoderma ghanense</name>
    <dbReference type="NCBI Taxonomy" id="65468"/>
    <lineage>
        <taxon>Eukaryota</taxon>
        <taxon>Fungi</taxon>
        <taxon>Dikarya</taxon>
        <taxon>Ascomycota</taxon>
        <taxon>Pezizomycotina</taxon>
        <taxon>Sordariomycetes</taxon>
        <taxon>Hypocreomycetidae</taxon>
        <taxon>Hypocreales</taxon>
        <taxon>Hypocreaceae</taxon>
        <taxon>Trichoderma</taxon>
    </lineage>
</organism>
<evidence type="ECO:0000313" key="2">
    <source>
        <dbReference type="EMBL" id="TFB01425.1"/>
    </source>
</evidence>
<reference evidence="2 3" key="1">
    <citation type="submission" date="2018-01" db="EMBL/GenBank/DDBJ databases">
        <title>Genome characterization of the sugarcane-associated fungus Trichoderma ghanense CCMA-1212 and their application in lignocelulose bioconversion.</title>
        <authorList>
            <person name="Steindorff A.S."/>
            <person name="Mendes T.D."/>
            <person name="Vilela E.S.D."/>
            <person name="Rodrigues D.S."/>
            <person name="Formighieri E.F."/>
            <person name="Melo I.S."/>
            <person name="Favaro L.C.L."/>
        </authorList>
    </citation>
    <scope>NUCLEOTIDE SEQUENCE [LARGE SCALE GENOMIC DNA]</scope>
    <source>
        <strain evidence="2 3">CCMA-1212</strain>
    </source>
</reference>
<gene>
    <name evidence="2" type="ORF">CCMA1212_007002</name>
</gene>
<dbReference type="InterPro" id="IPR003382">
    <property type="entry name" value="Flavoprotein"/>
</dbReference>
<feature type="domain" description="Flavoprotein" evidence="1">
    <location>
        <begin position="57"/>
        <end position="96"/>
    </location>
</feature>
<comment type="caution">
    <text evidence="2">The sequence shown here is derived from an EMBL/GenBank/DDBJ whole genome shotgun (WGS) entry which is preliminary data.</text>
</comment>
<dbReference type="Gene3D" id="3.40.50.1950">
    <property type="entry name" value="Flavin prenyltransferase-like"/>
    <property type="match status" value="1"/>
</dbReference>
<evidence type="ECO:0000259" key="1">
    <source>
        <dbReference type="Pfam" id="PF02441"/>
    </source>
</evidence>
<keyword evidence="3" id="KW-1185">Reference proteome</keyword>
<dbReference type="Proteomes" id="UP001642720">
    <property type="component" value="Unassembled WGS sequence"/>
</dbReference>
<dbReference type="SUPFAM" id="SSF52507">
    <property type="entry name" value="Homo-oligomeric flavin-containing Cys decarboxylases, HFCD"/>
    <property type="match status" value="1"/>
</dbReference>
<name>A0ABY2H1S0_9HYPO</name>
<protein>
    <submittedName>
        <fullName evidence="2">Flavin prenyltransferase PAD1</fullName>
    </submittedName>
</protein>
<dbReference type="GeneID" id="300578635"/>
<dbReference type="EMBL" id="PPTA01000009">
    <property type="protein sequence ID" value="TFB01425.1"/>
    <property type="molecule type" value="Genomic_DNA"/>
</dbReference>